<feature type="domain" description="Phosphoribosyltransferase" evidence="10">
    <location>
        <begin position="38"/>
        <end position="139"/>
    </location>
</feature>
<evidence type="ECO:0000259" key="10">
    <source>
        <dbReference type="Pfam" id="PF00156"/>
    </source>
</evidence>
<evidence type="ECO:0000313" key="12">
    <source>
        <dbReference type="WBParaSite" id="Hba_09170"/>
    </source>
</evidence>
<dbReference type="GO" id="GO:0006166">
    <property type="term" value="P:purine ribonucleoside salvage"/>
    <property type="evidence" value="ECO:0007669"/>
    <property type="project" value="UniProtKB-KW"/>
</dbReference>
<evidence type="ECO:0000313" key="11">
    <source>
        <dbReference type="Proteomes" id="UP000095283"/>
    </source>
</evidence>
<dbReference type="WBParaSite" id="Hba_09170">
    <property type="protein sequence ID" value="Hba_09170"/>
    <property type="gene ID" value="Hba_09170"/>
</dbReference>
<organism evidence="11 12">
    <name type="scientific">Heterorhabditis bacteriophora</name>
    <name type="common">Entomopathogenic nematode worm</name>
    <dbReference type="NCBI Taxonomy" id="37862"/>
    <lineage>
        <taxon>Eukaryota</taxon>
        <taxon>Metazoa</taxon>
        <taxon>Ecdysozoa</taxon>
        <taxon>Nematoda</taxon>
        <taxon>Chromadorea</taxon>
        <taxon>Rhabditida</taxon>
        <taxon>Rhabditina</taxon>
        <taxon>Rhabditomorpha</taxon>
        <taxon>Strongyloidea</taxon>
        <taxon>Heterorhabditidae</taxon>
        <taxon>Heterorhabditis</taxon>
    </lineage>
</organism>
<evidence type="ECO:0000256" key="5">
    <source>
        <dbReference type="ARBA" id="ARBA00011893"/>
    </source>
</evidence>
<dbReference type="GO" id="GO:0002055">
    <property type="term" value="F:adenine binding"/>
    <property type="evidence" value="ECO:0007669"/>
    <property type="project" value="TreeGrafter"/>
</dbReference>
<comment type="similarity">
    <text evidence="4">Belongs to the purine/pyrimidine phosphoribosyltransferase family.</text>
</comment>
<dbReference type="Gene3D" id="3.40.50.2020">
    <property type="match status" value="2"/>
</dbReference>
<dbReference type="PANTHER" id="PTHR32315">
    <property type="entry name" value="ADENINE PHOSPHORIBOSYLTRANSFERASE"/>
    <property type="match status" value="1"/>
</dbReference>
<dbReference type="GO" id="GO:0044209">
    <property type="term" value="P:AMP salvage"/>
    <property type="evidence" value="ECO:0007669"/>
    <property type="project" value="TreeGrafter"/>
</dbReference>
<dbReference type="GO" id="GO:0006168">
    <property type="term" value="P:adenine salvage"/>
    <property type="evidence" value="ECO:0007669"/>
    <property type="project" value="TreeGrafter"/>
</dbReference>
<dbReference type="Proteomes" id="UP000095283">
    <property type="component" value="Unplaced"/>
</dbReference>
<dbReference type="GO" id="GO:0005737">
    <property type="term" value="C:cytoplasm"/>
    <property type="evidence" value="ECO:0007669"/>
    <property type="project" value="UniProtKB-SubCell"/>
</dbReference>
<dbReference type="GO" id="GO:0003999">
    <property type="term" value="F:adenine phosphoribosyltransferase activity"/>
    <property type="evidence" value="ECO:0007669"/>
    <property type="project" value="UniProtKB-EC"/>
</dbReference>
<keyword evidence="6" id="KW-0963">Cytoplasm</keyword>
<sequence>MSKLDQIRPRVEKYIRSVIDFPRKGVNFRDITPMFAHPDLIKDLCDAIADHVRSDLGPIDAVAGIEARGQHYHCINICKSIYIILTHIINTIIQAPQDTVEIQKDSFAHGSKILIVDDLLATGGTLTAAIEVLKKAGGIIAEAFLLIELKPLNGRNAIQDTTVTALIQYDEA</sequence>
<evidence type="ECO:0000256" key="8">
    <source>
        <dbReference type="ARBA" id="ARBA00022679"/>
    </source>
</evidence>
<keyword evidence="9" id="KW-0660">Purine salvage</keyword>
<dbReference type="Pfam" id="PF00156">
    <property type="entry name" value="Pribosyltran"/>
    <property type="match status" value="1"/>
</dbReference>
<keyword evidence="11" id="KW-1185">Reference proteome</keyword>
<dbReference type="SUPFAM" id="SSF53271">
    <property type="entry name" value="PRTase-like"/>
    <property type="match status" value="1"/>
</dbReference>
<comment type="pathway">
    <text evidence="3">Purine metabolism; AMP biosynthesis via salvage pathway; AMP from adenine: step 1/1.</text>
</comment>
<dbReference type="PANTHER" id="PTHR32315:SF3">
    <property type="entry name" value="ADENINE PHOSPHORIBOSYLTRANSFERASE"/>
    <property type="match status" value="1"/>
</dbReference>
<evidence type="ECO:0000256" key="1">
    <source>
        <dbReference type="ARBA" id="ARBA00000868"/>
    </source>
</evidence>
<dbReference type="InterPro" id="IPR050054">
    <property type="entry name" value="UPRTase/APRTase"/>
</dbReference>
<comment type="subcellular location">
    <subcellularLocation>
        <location evidence="2">Cytoplasm</location>
    </subcellularLocation>
</comment>
<dbReference type="EC" id="2.4.2.7" evidence="5"/>
<evidence type="ECO:0000256" key="7">
    <source>
        <dbReference type="ARBA" id="ARBA00022676"/>
    </source>
</evidence>
<evidence type="ECO:0000256" key="6">
    <source>
        <dbReference type="ARBA" id="ARBA00022490"/>
    </source>
</evidence>
<dbReference type="AlphaFoldDB" id="A0A1I7WVI1"/>
<comment type="catalytic activity">
    <reaction evidence="1">
        <text>AMP + diphosphate = 5-phospho-alpha-D-ribose 1-diphosphate + adenine</text>
        <dbReference type="Rhea" id="RHEA:16609"/>
        <dbReference type="ChEBI" id="CHEBI:16708"/>
        <dbReference type="ChEBI" id="CHEBI:33019"/>
        <dbReference type="ChEBI" id="CHEBI:58017"/>
        <dbReference type="ChEBI" id="CHEBI:456215"/>
        <dbReference type="EC" id="2.4.2.7"/>
    </reaction>
</comment>
<dbReference type="GO" id="GO:0016208">
    <property type="term" value="F:AMP binding"/>
    <property type="evidence" value="ECO:0007669"/>
    <property type="project" value="TreeGrafter"/>
</dbReference>
<keyword evidence="7" id="KW-0328">Glycosyltransferase</keyword>
<reference evidence="12" key="1">
    <citation type="submission" date="2016-11" db="UniProtKB">
        <authorList>
            <consortium name="WormBaseParasite"/>
        </authorList>
    </citation>
    <scope>IDENTIFICATION</scope>
</reference>
<keyword evidence="8" id="KW-0808">Transferase</keyword>
<dbReference type="InterPro" id="IPR000836">
    <property type="entry name" value="PRTase_dom"/>
</dbReference>
<evidence type="ECO:0000256" key="4">
    <source>
        <dbReference type="ARBA" id="ARBA00008391"/>
    </source>
</evidence>
<name>A0A1I7WVI1_HETBA</name>
<evidence type="ECO:0000256" key="3">
    <source>
        <dbReference type="ARBA" id="ARBA00004659"/>
    </source>
</evidence>
<evidence type="ECO:0000256" key="9">
    <source>
        <dbReference type="ARBA" id="ARBA00022726"/>
    </source>
</evidence>
<protein>
    <recommendedName>
        <fullName evidence="5">adenine phosphoribosyltransferase</fullName>
        <ecNumber evidence="5">2.4.2.7</ecNumber>
    </recommendedName>
</protein>
<dbReference type="InterPro" id="IPR029057">
    <property type="entry name" value="PRTase-like"/>
</dbReference>
<proteinExistence type="inferred from homology"/>
<evidence type="ECO:0000256" key="2">
    <source>
        <dbReference type="ARBA" id="ARBA00004496"/>
    </source>
</evidence>
<dbReference type="CDD" id="cd06223">
    <property type="entry name" value="PRTases_typeI"/>
    <property type="match status" value="1"/>
</dbReference>
<accession>A0A1I7WVI1</accession>